<protein>
    <recommendedName>
        <fullName evidence="1">ARB-07466-like C-terminal domain-containing protein</fullName>
    </recommendedName>
</protein>
<proteinExistence type="predicted"/>
<dbReference type="InterPro" id="IPR058593">
    <property type="entry name" value="ARB_07466-like_C"/>
</dbReference>
<dbReference type="Proteomes" id="UP000036313">
    <property type="component" value="Unassembled WGS sequence"/>
</dbReference>
<evidence type="ECO:0000259" key="1">
    <source>
        <dbReference type="Pfam" id="PF26571"/>
    </source>
</evidence>
<sequence length="247" mass="26038">MMLVVPMVRFVMESLPCVCDFVMCARSLQCVGRHSQVRPRRSHARVLTALGLPVAALLIAGADVQRPVEQAAAPAVAGPEAAPLPGMELVAAPPVGVAPTSGPSGTRVQWVASRAAVRQPQILPAGLAPEQGLQVKTILVARAVSAIFPEIRSIGGVRQDPLPWHPNGLAIDVMIPNASSAEGIALGNQIVAFAMKNAERFSLQDCIWRGVYYTPGGGRAGGYGHYDHVHITTHGGGYPTGGEVYYR</sequence>
<dbReference type="PATRIC" id="fig|1807.14.peg.12"/>
<evidence type="ECO:0000313" key="2">
    <source>
        <dbReference type="EMBL" id="KMO81889.1"/>
    </source>
</evidence>
<reference evidence="2 3" key="1">
    <citation type="journal article" date="2015" name="Genome Biol. Evol.">
        <title>Characterization of Three Mycobacterium spp. with Potential Use in Bioremediation by Genome Sequencing and Comparative Genomics.</title>
        <authorList>
            <person name="Das S."/>
            <person name="Pettersson B.M."/>
            <person name="Behra P.R."/>
            <person name="Ramesh M."/>
            <person name="Dasgupta S."/>
            <person name="Bhattacharya A."/>
            <person name="Kirsebom L.A."/>
        </authorList>
    </citation>
    <scope>NUCLEOTIDE SEQUENCE [LARGE SCALE GENOMIC DNA]</scope>
    <source>
        <strain evidence="2 3">DSM 44075</strain>
    </source>
</reference>
<name>A0A0J6WH19_9MYCO</name>
<dbReference type="Pfam" id="PF26571">
    <property type="entry name" value="VldE"/>
    <property type="match status" value="1"/>
</dbReference>
<evidence type="ECO:0000313" key="3">
    <source>
        <dbReference type="Proteomes" id="UP000036313"/>
    </source>
</evidence>
<dbReference type="EMBL" id="JYNU01000001">
    <property type="protein sequence ID" value="KMO81889.1"/>
    <property type="molecule type" value="Genomic_DNA"/>
</dbReference>
<accession>A0A0J6WH19</accession>
<dbReference type="AlphaFoldDB" id="A0A0J6WH19"/>
<feature type="domain" description="ARB-07466-like C-terminal" evidence="1">
    <location>
        <begin position="130"/>
        <end position="218"/>
    </location>
</feature>
<comment type="caution">
    <text evidence="2">The sequence shown here is derived from an EMBL/GenBank/DDBJ whole genome shotgun (WGS) entry which is preliminary data.</text>
</comment>
<gene>
    <name evidence="2" type="ORF">MOBUDSM44075_00011</name>
</gene>
<organism evidence="2 3">
    <name type="scientific">Mycolicibacterium obuense</name>
    <dbReference type="NCBI Taxonomy" id="1807"/>
    <lineage>
        <taxon>Bacteria</taxon>
        <taxon>Bacillati</taxon>
        <taxon>Actinomycetota</taxon>
        <taxon>Actinomycetes</taxon>
        <taxon>Mycobacteriales</taxon>
        <taxon>Mycobacteriaceae</taxon>
        <taxon>Mycolicibacterium</taxon>
    </lineage>
</organism>